<comment type="caution">
    <text evidence="3">The sequence shown here is derived from an EMBL/GenBank/DDBJ whole genome shotgun (WGS) entry which is preliminary data.</text>
</comment>
<evidence type="ECO:0000313" key="3">
    <source>
        <dbReference type="EMBL" id="MFD2871068.1"/>
    </source>
</evidence>
<protein>
    <submittedName>
        <fullName evidence="3">SRPBCC domain-containing protein</fullName>
    </submittedName>
</protein>
<dbReference type="InterPro" id="IPR013538">
    <property type="entry name" value="ASHA1/2-like_C"/>
</dbReference>
<organism evidence="3 4">
    <name type="scientific">Mucilaginibacter ximonensis</name>
    <dbReference type="NCBI Taxonomy" id="538021"/>
    <lineage>
        <taxon>Bacteria</taxon>
        <taxon>Pseudomonadati</taxon>
        <taxon>Bacteroidota</taxon>
        <taxon>Sphingobacteriia</taxon>
        <taxon>Sphingobacteriales</taxon>
        <taxon>Sphingobacteriaceae</taxon>
        <taxon>Mucilaginibacter</taxon>
    </lineage>
</organism>
<dbReference type="InterPro" id="IPR023393">
    <property type="entry name" value="START-like_dom_sf"/>
</dbReference>
<proteinExistence type="inferred from homology"/>
<accession>A0ABW5Y775</accession>
<dbReference type="Gene3D" id="3.30.530.20">
    <property type="match status" value="1"/>
</dbReference>
<sequence>MKEHIVKKQIDITAPIEAVWDALTNPEKTKKYFFHCRVKSTWKPGSQITFKGRLFWIIPIELRGVIDKVDQPWLLQYTLHNRKDSSQSVVTDKLTHKNGITTIHITDDVGSGEGAEKRYRKSVKGWDKVLKGLKELCEEN</sequence>
<evidence type="ECO:0000256" key="1">
    <source>
        <dbReference type="ARBA" id="ARBA00006817"/>
    </source>
</evidence>
<evidence type="ECO:0000259" key="2">
    <source>
        <dbReference type="Pfam" id="PF08327"/>
    </source>
</evidence>
<name>A0ABW5Y775_9SPHI</name>
<reference evidence="4" key="1">
    <citation type="journal article" date="2019" name="Int. J. Syst. Evol. Microbiol.">
        <title>The Global Catalogue of Microorganisms (GCM) 10K type strain sequencing project: providing services to taxonomists for standard genome sequencing and annotation.</title>
        <authorList>
            <consortium name="The Broad Institute Genomics Platform"/>
            <consortium name="The Broad Institute Genome Sequencing Center for Infectious Disease"/>
            <person name="Wu L."/>
            <person name="Ma J."/>
        </authorList>
    </citation>
    <scope>NUCLEOTIDE SEQUENCE [LARGE SCALE GENOMIC DNA]</scope>
    <source>
        <strain evidence="4">KCTC 22437</strain>
    </source>
</reference>
<evidence type="ECO:0000313" key="4">
    <source>
        <dbReference type="Proteomes" id="UP001597557"/>
    </source>
</evidence>
<dbReference type="SUPFAM" id="SSF55961">
    <property type="entry name" value="Bet v1-like"/>
    <property type="match status" value="1"/>
</dbReference>
<gene>
    <name evidence="3" type="ORF">ACFS5N_01230</name>
</gene>
<dbReference type="RefSeq" id="WP_377181383.1">
    <property type="nucleotide sequence ID" value="NZ_JBHUPD010000001.1"/>
</dbReference>
<dbReference type="EMBL" id="JBHUPD010000001">
    <property type="protein sequence ID" value="MFD2871068.1"/>
    <property type="molecule type" value="Genomic_DNA"/>
</dbReference>
<dbReference type="Pfam" id="PF08327">
    <property type="entry name" value="AHSA1"/>
    <property type="match status" value="1"/>
</dbReference>
<comment type="similarity">
    <text evidence="1">Belongs to the AHA1 family.</text>
</comment>
<dbReference type="Proteomes" id="UP001597557">
    <property type="component" value="Unassembled WGS sequence"/>
</dbReference>
<feature type="domain" description="Activator of Hsp90 ATPase homologue 1/2-like C-terminal" evidence="2">
    <location>
        <begin position="14"/>
        <end position="137"/>
    </location>
</feature>
<keyword evidence="4" id="KW-1185">Reference proteome</keyword>